<name>A0A6N6N5D7_9BACT</name>
<reference evidence="3 4" key="1">
    <citation type="journal article" date="2017" name="Int. J. Syst. Evol. Microbiol.">
        <title>Desulfovibrio senegalensis sp. nov., a mesophilic sulfate reducer isolated from marine sediment.</title>
        <authorList>
            <person name="Thioye A."/>
            <person name="Gam Z.B.A."/>
            <person name="Mbengue M."/>
            <person name="Cayol J.L."/>
            <person name="Joseph-Bartoli M."/>
            <person name="Toure-Kane C."/>
            <person name="Labat M."/>
        </authorList>
    </citation>
    <scope>NUCLEOTIDE SEQUENCE [LARGE SCALE GENOMIC DNA]</scope>
    <source>
        <strain evidence="3 4">DSM 101509</strain>
    </source>
</reference>
<dbReference type="EMBL" id="WAIE01000001">
    <property type="protein sequence ID" value="KAB1442951.1"/>
    <property type="molecule type" value="Genomic_DNA"/>
</dbReference>
<organism evidence="3 4">
    <name type="scientific">Pseudodesulfovibrio senegalensis</name>
    <dbReference type="NCBI Taxonomy" id="1721087"/>
    <lineage>
        <taxon>Bacteria</taxon>
        <taxon>Pseudomonadati</taxon>
        <taxon>Thermodesulfobacteriota</taxon>
        <taxon>Desulfovibrionia</taxon>
        <taxon>Desulfovibrionales</taxon>
        <taxon>Desulfovibrionaceae</taxon>
    </lineage>
</organism>
<dbReference type="RefSeq" id="WP_151149141.1">
    <property type="nucleotide sequence ID" value="NZ_WAIE01000001.1"/>
</dbReference>
<dbReference type="Proteomes" id="UP000438699">
    <property type="component" value="Unassembled WGS sequence"/>
</dbReference>
<keyword evidence="1" id="KW-0175">Coiled coil</keyword>
<sequence>MNVKISRILLSLVFLALLKLAVFGMLSVDSVTLEVAQAVLPDSALDMAKPAEAMAQEEEKNAPETAQQQASDESPAPQESAANPDANNLPDDWKALKKLQEKVAIEQRNNEELKAFIEAETKRLTKLRDEIKQMLAEAKDTKDKKVKQLIDMLSSTKAKKAAEILESMDQKLAVKVLSGMRGRTAGEILTFVEAKKAAQFSEALTRLQIPFEDQ</sequence>
<comment type="caution">
    <text evidence="3">The sequence shown here is derived from an EMBL/GenBank/DDBJ whole genome shotgun (WGS) entry which is preliminary data.</text>
</comment>
<gene>
    <name evidence="3" type="ORF">F8A88_01375</name>
</gene>
<dbReference type="AlphaFoldDB" id="A0A6N6N5D7"/>
<protein>
    <submittedName>
        <fullName evidence="3">Magnesium transporter MgtE</fullName>
    </submittedName>
</protein>
<accession>A0A6N6N5D7</accession>
<dbReference type="OrthoDB" id="5297650at2"/>
<evidence type="ECO:0000313" key="4">
    <source>
        <dbReference type="Proteomes" id="UP000438699"/>
    </source>
</evidence>
<keyword evidence="4" id="KW-1185">Reference proteome</keyword>
<proteinExistence type="predicted"/>
<dbReference type="SUPFAM" id="SSF158791">
    <property type="entry name" value="MgtE N-terminal domain-like"/>
    <property type="match status" value="1"/>
</dbReference>
<feature type="coiled-coil region" evidence="1">
    <location>
        <begin position="96"/>
        <end position="148"/>
    </location>
</feature>
<feature type="region of interest" description="Disordered" evidence="2">
    <location>
        <begin position="50"/>
        <end position="91"/>
    </location>
</feature>
<evidence type="ECO:0000256" key="2">
    <source>
        <dbReference type="SAM" id="MobiDB-lite"/>
    </source>
</evidence>
<evidence type="ECO:0000256" key="1">
    <source>
        <dbReference type="SAM" id="Coils"/>
    </source>
</evidence>
<evidence type="ECO:0000313" key="3">
    <source>
        <dbReference type="EMBL" id="KAB1442951.1"/>
    </source>
</evidence>